<evidence type="ECO:0000259" key="4">
    <source>
        <dbReference type="PROSITE" id="PS01124"/>
    </source>
</evidence>
<dbReference type="EMBL" id="DVNK01000041">
    <property type="protein sequence ID" value="HIU46980.1"/>
    <property type="molecule type" value="Genomic_DNA"/>
</dbReference>
<evidence type="ECO:0000256" key="3">
    <source>
        <dbReference type="ARBA" id="ARBA00023163"/>
    </source>
</evidence>
<dbReference type="PRINTS" id="PR00032">
    <property type="entry name" value="HTHARAC"/>
</dbReference>
<sequence>MHSIQQILDRFEAVCLNWNLGMRVISPDGKLLGGANTCALCERCSARRDCRDALYAGNISAQLGISYIHRCMLGGVLFSGTLVEGDSVRAHIVLGPSRMWEWDDYAREELHENCAQHPELVRDMTMSQAEAAFSALPELNCKQARDICQLLFDICAAISCEENYLSRQRDTYNQQAELFGVVESEKSNAAPGGYPLNIEQELLRRVRVGDRQGARAILNELLGHILYDTGCNIEIMKARSLELVVMISRAAVEGGAELNRLLGMNYNFISELSGFEAFDEICLWLIKVLDKFMDTVYSTRATPNMLLLRGAVSFIRENYARNIVLDEVAASVHISPYYLSHLFREELGITFIEYLTRTRVERAKQLLSAGGMSVSDVAREVGYDDAGYFSRVFKKLTGRTPAAYRKP</sequence>
<evidence type="ECO:0000256" key="1">
    <source>
        <dbReference type="ARBA" id="ARBA00023015"/>
    </source>
</evidence>
<dbReference type="Pfam" id="PF12833">
    <property type="entry name" value="HTH_18"/>
    <property type="match status" value="1"/>
</dbReference>
<reference evidence="5" key="2">
    <citation type="journal article" date="2021" name="PeerJ">
        <title>Extensive microbial diversity within the chicken gut microbiome revealed by metagenomics and culture.</title>
        <authorList>
            <person name="Gilroy R."/>
            <person name="Ravi A."/>
            <person name="Getino M."/>
            <person name="Pursley I."/>
            <person name="Horton D.L."/>
            <person name="Alikhan N.F."/>
            <person name="Baker D."/>
            <person name="Gharbi K."/>
            <person name="Hall N."/>
            <person name="Watson M."/>
            <person name="Adriaenssens E.M."/>
            <person name="Foster-Nyarko E."/>
            <person name="Jarju S."/>
            <person name="Secka A."/>
            <person name="Antonio M."/>
            <person name="Oren A."/>
            <person name="Chaudhuri R.R."/>
            <person name="La Ragione R."/>
            <person name="Hildebrand F."/>
            <person name="Pallen M.J."/>
        </authorList>
    </citation>
    <scope>NUCLEOTIDE SEQUENCE</scope>
    <source>
        <strain evidence="5">ChiSxjej2B14-8506</strain>
    </source>
</reference>
<dbReference type="PROSITE" id="PS01124">
    <property type="entry name" value="HTH_ARAC_FAMILY_2"/>
    <property type="match status" value="1"/>
</dbReference>
<organism evidence="5 6">
    <name type="scientific">Candidatus Fimadaptatus faecigallinarum</name>
    <dbReference type="NCBI Taxonomy" id="2840814"/>
    <lineage>
        <taxon>Bacteria</taxon>
        <taxon>Bacillati</taxon>
        <taxon>Bacillota</taxon>
        <taxon>Clostridia</taxon>
        <taxon>Eubacteriales</taxon>
        <taxon>Candidatus Fimadaptatus</taxon>
    </lineage>
</organism>
<dbReference type="InterPro" id="IPR018060">
    <property type="entry name" value="HTH_AraC"/>
</dbReference>
<dbReference type="InterPro" id="IPR018771">
    <property type="entry name" value="PocR_dom"/>
</dbReference>
<protein>
    <submittedName>
        <fullName evidence="5">Helix-turn-helix domain-containing protein</fullName>
    </submittedName>
</protein>
<comment type="caution">
    <text evidence="5">The sequence shown here is derived from an EMBL/GenBank/DDBJ whole genome shotgun (WGS) entry which is preliminary data.</text>
</comment>
<dbReference type="GO" id="GO:0003700">
    <property type="term" value="F:DNA-binding transcription factor activity"/>
    <property type="evidence" value="ECO:0007669"/>
    <property type="project" value="InterPro"/>
</dbReference>
<dbReference type="PROSITE" id="PS00041">
    <property type="entry name" value="HTH_ARAC_FAMILY_1"/>
    <property type="match status" value="1"/>
</dbReference>
<dbReference type="GO" id="GO:0043565">
    <property type="term" value="F:sequence-specific DNA binding"/>
    <property type="evidence" value="ECO:0007669"/>
    <property type="project" value="InterPro"/>
</dbReference>
<keyword evidence="2" id="KW-0238">DNA-binding</keyword>
<evidence type="ECO:0000313" key="6">
    <source>
        <dbReference type="Proteomes" id="UP000824123"/>
    </source>
</evidence>
<keyword evidence="3" id="KW-0804">Transcription</keyword>
<dbReference type="Gene3D" id="1.10.10.60">
    <property type="entry name" value="Homeodomain-like"/>
    <property type="match status" value="2"/>
</dbReference>
<dbReference type="PANTHER" id="PTHR43280">
    <property type="entry name" value="ARAC-FAMILY TRANSCRIPTIONAL REGULATOR"/>
    <property type="match status" value="1"/>
</dbReference>
<reference evidence="5" key="1">
    <citation type="submission" date="2020-10" db="EMBL/GenBank/DDBJ databases">
        <authorList>
            <person name="Gilroy R."/>
        </authorList>
    </citation>
    <scope>NUCLEOTIDE SEQUENCE</scope>
    <source>
        <strain evidence="5">ChiSxjej2B14-8506</strain>
    </source>
</reference>
<dbReference type="Proteomes" id="UP000824123">
    <property type="component" value="Unassembled WGS sequence"/>
</dbReference>
<name>A0A9D1LS71_9FIRM</name>
<dbReference type="PANTHER" id="PTHR43280:SF10">
    <property type="entry name" value="REGULATORY PROTEIN POCR"/>
    <property type="match status" value="1"/>
</dbReference>
<dbReference type="AlphaFoldDB" id="A0A9D1LS71"/>
<dbReference type="SMART" id="SM00342">
    <property type="entry name" value="HTH_ARAC"/>
    <property type="match status" value="1"/>
</dbReference>
<evidence type="ECO:0000256" key="2">
    <source>
        <dbReference type="ARBA" id="ARBA00023125"/>
    </source>
</evidence>
<proteinExistence type="predicted"/>
<dbReference type="InterPro" id="IPR009057">
    <property type="entry name" value="Homeodomain-like_sf"/>
</dbReference>
<dbReference type="InterPro" id="IPR020449">
    <property type="entry name" value="Tscrpt_reg_AraC-type_HTH"/>
</dbReference>
<dbReference type="Pfam" id="PF10114">
    <property type="entry name" value="PocR"/>
    <property type="match status" value="1"/>
</dbReference>
<evidence type="ECO:0000313" key="5">
    <source>
        <dbReference type="EMBL" id="HIU46980.1"/>
    </source>
</evidence>
<dbReference type="SUPFAM" id="SSF46689">
    <property type="entry name" value="Homeodomain-like"/>
    <property type="match status" value="2"/>
</dbReference>
<accession>A0A9D1LS71</accession>
<keyword evidence="1" id="KW-0805">Transcription regulation</keyword>
<dbReference type="InterPro" id="IPR018062">
    <property type="entry name" value="HTH_AraC-typ_CS"/>
</dbReference>
<gene>
    <name evidence="5" type="ORF">IAC59_06945</name>
</gene>
<feature type="domain" description="HTH araC/xylS-type" evidence="4">
    <location>
        <begin position="309"/>
        <end position="407"/>
    </location>
</feature>